<dbReference type="AlphaFoldDB" id="A0A6G0YJ76"/>
<name>A0A6G0YJ76_APHCR</name>
<keyword evidence="2" id="KW-1185">Reference proteome</keyword>
<organism evidence="1 2">
    <name type="scientific">Aphis craccivora</name>
    <name type="common">Cowpea aphid</name>
    <dbReference type="NCBI Taxonomy" id="307492"/>
    <lineage>
        <taxon>Eukaryota</taxon>
        <taxon>Metazoa</taxon>
        <taxon>Ecdysozoa</taxon>
        <taxon>Arthropoda</taxon>
        <taxon>Hexapoda</taxon>
        <taxon>Insecta</taxon>
        <taxon>Pterygota</taxon>
        <taxon>Neoptera</taxon>
        <taxon>Paraneoptera</taxon>
        <taxon>Hemiptera</taxon>
        <taxon>Sternorrhyncha</taxon>
        <taxon>Aphidomorpha</taxon>
        <taxon>Aphidoidea</taxon>
        <taxon>Aphididae</taxon>
        <taxon>Aphidini</taxon>
        <taxon>Aphis</taxon>
        <taxon>Aphis</taxon>
    </lineage>
</organism>
<protein>
    <submittedName>
        <fullName evidence="1">Uncharacterized protein</fullName>
    </submittedName>
</protein>
<sequence>MRKLRHSISGSLNFFFAPRSACPFCRSPKEITYTVSTGVMNGARDSKRSNNESFPDRPSRVLWTCNLEKKILKNQTLNDR</sequence>
<evidence type="ECO:0000313" key="2">
    <source>
        <dbReference type="Proteomes" id="UP000478052"/>
    </source>
</evidence>
<evidence type="ECO:0000313" key="1">
    <source>
        <dbReference type="EMBL" id="KAF0756747.1"/>
    </source>
</evidence>
<accession>A0A6G0YJ76</accession>
<dbReference type="EMBL" id="VUJU01003769">
    <property type="protein sequence ID" value="KAF0756747.1"/>
    <property type="molecule type" value="Genomic_DNA"/>
</dbReference>
<gene>
    <name evidence="1" type="ORF">FWK35_00034459</name>
</gene>
<reference evidence="1 2" key="1">
    <citation type="submission" date="2019-08" db="EMBL/GenBank/DDBJ databases">
        <title>Whole genome of Aphis craccivora.</title>
        <authorList>
            <person name="Voronova N.V."/>
            <person name="Shulinski R.S."/>
            <person name="Bandarenka Y.V."/>
            <person name="Zhorov D.G."/>
            <person name="Warner D."/>
        </authorList>
    </citation>
    <scope>NUCLEOTIDE SEQUENCE [LARGE SCALE GENOMIC DNA]</scope>
    <source>
        <strain evidence="1">180601</strain>
        <tissue evidence="1">Whole Body</tissue>
    </source>
</reference>
<comment type="caution">
    <text evidence="1">The sequence shown here is derived from an EMBL/GenBank/DDBJ whole genome shotgun (WGS) entry which is preliminary data.</text>
</comment>
<proteinExistence type="predicted"/>
<dbReference type="Proteomes" id="UP000478052">
    <property type="component" value="Unassembled WGS sequence"/>
</dbReference>